<name>A0A0M0JH52_9EUKA</name>
<feature type="domain" description="EF-hand" evidence="2">
    <location>
        <begin position="577"/>
        <end position="612"/>
    </location>
</feature>
<dbReference type="EMBL" id="JWZX01002928">
    <property type="protein sequence ID" value="KOO25800.1"/>
    <property type="molecule type" value="Genomic_DNA"/>
</dbReference>
<dbReference type="PANTHER" id="PTHR20875">
    <property type="entry name" value="EF-HAND CALCIUM-BINDING DOMAIN-CONTAINING PROTEIN 6-RELATED"/>
    <property type="match status" value="1"/>
</dbReference>
<dbReference type="InterPro" id="IPR052603">
    <property type="entry name" value="EFCB6"/>
</dbReference>
<dbReference type="OrthoDB" id="272072at2759"/>
<reference evidence="4" key="1">
    <citation type="journal article" date="2015" name="PLoS Genet.">
        <title>Genome Sequence and Transcriptome Analyses of Chrysochromulina tobin: Metabolic Tools for Enhanced Algal Fitness in the Prominent Order Prymnesiales (Haptophyceae).</title>
        <authorList>
            <person name="Hovde B.T."/>
            <person name="Deodato C.R."/>
            <person name="Hunsperger H.M."/>
            <person name="Ryken S.A."/>
            <person name="Yost W."/>
            <person name="Jha R.K."/>
            <person name="Patterson J."/>
            <person name="Monnat R.J. Jr."/>
            <person name="Barlow S.B."/>
            <person name="Starkenburg S.R."/>
            <person name="Cattolico R.A."/>
        </authorList>
    </citation>
    <scope>NUCLEOTIDE SEQUENCE</scope>
    <source>
        <strain evidence="4">CCMP291</strain>
    </source>
</reference>
<evidence type="ECO:0000256" key="1">
    <source>
        <dbReference type="SAM" id="MobiDB-lite"/>
    </source>
</evidence>
<evidence type="ECO:0000313" key="3">
    <source>
        <dbReference type="EMBL" id="KOO25800.1"/>
    </source>
</evidence>
<dbReference type="GO" id="GO:0005509">
    <property type="term" value="F:calcium ion binding"/>
    <property type="evidence" value="ECO:0007669"/>
    <property type="project" value="InterPro"/>
</dbReference>
<dbReference type="Proteomes" id="UP000037460">
    <property type="component" value="Unassembled WGS sequence"/>
</dbReference>
<comment type="caution">
    <text evidence="3">The sequence shown here is derived from an EMBL/GenBank/DDBJ whole genome shotgun (WGS) entry which is preliminary data.</text>
</comment>
<dbReference type="AlphaFoldDB" id="A0A0M0JH52"/>
<dbReference type="Gene3D" id="1.10.238.10">
    <property type="entry name" value="EF-hand"/>
    <property type="match status" value="4"/>
</dbReference>
<dbReference type="InterPro" id="IPR011992">
    <property type="entry name" value="EF-hand-dom_pair"/>
</dbReference>
<organism evidence="3 4">
    <name type="scientific">Chrysochromulina tobinii</name>
    <dbReference type="NCBI Taxonomy" id="1460289"/>
    <lineage>
        <taxon>Eukaryota</taxon>
        <taxon>Haptista</taxon>
        <taxon>Haptophyta</taxon>
        <taxon>Prymnesiophyceae</taxon>
        <taxon>Prymnesiales</taxon>
        <taxon>Chrysochromulinaceae</taxon>
        <taxon>Chrysochromulina</taxon>
    </lineage>
</organism>
<gene>
    <name evidence="3" type="ORF">Ctob_012194</name>
</gene>
<protein>
    <submittedName>
        <fullName evidence="3">Ef hand family protein</fullName>
    </submittedName>
</protein>
<accession>A0A0M0JH52</accession>
<evidence type="ECO:0000259" key="2">
    <source>
        <dbReference type="PROSITE" id="PS50222"/>
    </source>
</evidence>
<feature type="region of interest" description="Disordered" evidence="1">
    <location>
        <begin position="374"/>
        <end position="399"/>
    </location>
</feature>
<dbReference type="InterPro" id="IPR002048">
    <property type="entry name" value="EF_hand_dom"/>
</dbReference>
<dbReference type="PROSITE" id="PS50222">
    <property type="entry name" value="EF_HAND_2"/>
    <property type="match status" value="1"/>
</dbReference>
<dbReference type="SUPFAM" id="SSF47473">
    <property type="entry name" value="EF-hand"/>
    <property type="match status" value="4"/>
</dbReference>
<keyword evidence="4" id="KW-1185">Reference proteome</keyword>
<evidence type="ECO:0000313" key="4">
    <source>
        <dbReference type="Proteomes" id="UP000037460"/>
    </source>
</evidence>
<sequence>MADLRFPGRSDMIGTLSAATKVDVHALIERLKKDIFRGRIRIREFFRDFDPLRSGVITEAKFRTAFAESRLAMSDPELKALAVHFADPTDPKRVRYEPFLDDIDSIFTTSNMESNPFSTTMDFTPTLVRESPLLTPEETAECEAVVARLAHLVKTRQIDIRPIFDDYSKNLNSTLAIDQVTKIQFRNGLSQLKLEVSAEETAVLTKAFAGASDGYVDYIAFCCAVDPALKTFSAREPRSYVEKPLKSGFRKKLYHADGIPDQPGRTPITFDQPLYPVVYPAVAELAPLIDKLQVKAMQHRLRLFDYFIDFDKHGDGTVTQPQFVKQLMLAYDKIGLGLSEGEIDLLLKTYARTMRHGAQHVMWRKFVDDVNKGNEAPRGMEKDPTLGPSYKKAEQRPVTLQPPAREAAVQKLLADLRKRVEVRRVLVKPLFADFGEWSHSVKISDHITRQNMLQSLSRFGVEIEAHDAALLFERYDTLGFGTVNYVAFVRDIDPYEAFSGRAQTLHAFPQDPEYGTKPFLAGGYRMDRVVPGPIINVQPGRPPTTNDAPAPVLTPYSAQHPPNLQVLLEKLQRGAWAQRLRVDEVFKDFDRHRDGTITVPQFQQSLVMTWGKHLPLSQAESDLLVRTYAVGKSGVVHVNWKKFVGDVDSIFVMTKLERNPSAQPPPLVAHLPRPKAPLTTDEETEVAGVLSRFRKRVMDRRMLVKPFFTDAEYNRNSSRVVDHVTKSQFSQCLARLGLEATTQQVELLTRKFDDKGDGFINYVDFCVAVDPEERGSDREALERAEVPLFKTNANFKAPKTALVQPGRPPLVANVPGLMSQRPDASSLAELMRRLQEKASQFNVPVNDYFVDYDRHNMGAISRPQFRRALNAAFGMHYTNEAPTEAELNLLEEVYARETLDGEYFFSWKEFCKDIKDVVIMPGLEKMPLAQPHPIVPEIGHTRITLSPEKEAKVQKLLAQMKQRFAIRSVYVKAPFHDFALSNNSPIMIDCCTRGQYVQGLARLGIEPSADELELLFDKYNIRGDGSVNYVAFATDVDPTETFSNRERVAPFSPELYKSTLFGGFRKPRVHEELLRQTA</sequence>
<dbReference type="PANTHER" id="PTHR20875:SF0">
    <property type="entry name" value="GH12158P"/>
    <property type="match status" value="1"/>
</dbReference>
<proteinExistence type="predicted"/>